<evidence type="ECO:0000313" key="3">
    <source>
        <dbReference type="EMBL" id="RHW38992.1"/>
    </source>
</evidence>
<keyword evidence="1" id="KW-0479">Metal-binding</keyword>
<evidence type="ECO:0000313" key="4">
    <source>
        <dbReference type="Proteomes" id="UP000284416"/>
    </source>
</evidence>
<dbReference type="Pfam" id="PF00403">
    <property type="entry name" value="HMA"/>
    <property type="match status" value="1"/>
</dbReference>
<dbReference type="InterPro" id="IPR036163">
    <property type="entry name" value="HMA_dom_sf"/>
</dbReference>
<dbReference type="PROSITE" id="PS50846">
    <property type="entry name" value="HMA_2"/>
    <property type="match status" value="1"/>
</dbReference>
<comment type="caution">
    <text evidence="3">The sequence shown here is derived from an EMBL/GenBank/DDBJ whole genome shotgun (WGS) entry which is preliminary data.</text>
</comment>
<dbReference type="RefSeq" id="WP_118921325.1">
    <property type="nucleotide sequence ID" value="NZ_QWEG01000008.1"/>
</dbReference>
<sequence length="73" mass="7992">MKKAVFQLDTLTCPSCIKRIETALSKTEGVTSVKVLFNLSKVKTEFNEGQISASGIEETLKKLGYPVLSQKVS</sequence>
<reference evidence="3 4" key="1">
    <citation type="journal article" date="2017" name="Int. J. Syst. Evol. Microbiol.">
        <title>Bacillus notoginsengisoli sp. nov., a novel bacterium isolated from the rhizosphere of Panax notoginseng.</title>
        <authorList>
            <person name="Zhang M.Y."/>
            <person name="Cheng J."/>
            <person name="Cai Y."/>
            <person name="Zhang T.Y."/>
            <person name="Wu Y.Y."/>
            <person name="Manikprabhu D."/>
            <person name="Li W.J."/>
            <person name="Zhang Y.X."/>
        </authorList>
    </citation>
    <scope>NUCLEOTIDE SEQUENCE [LARGE SCALE GENOMIC DNA]</scope>
    <source>
        <strain evidence="3 4">JCM 30743</strain>
    </source>
</reference>
<accession>A0A417YSP1</accession>
<evidence type="ECO:0000256" key="1">
    <source>
        <dbReference type="ARBA" id="ARBA00022723"/>
    </source>
</evidence>
<dbReference type="Proteomes" id="UP000284416">
    <property type="component" value="Unassembled WGS sequence"/>
</dbReference>
<name>A0A417YSP1_9BACI</name>
<dbReference type="CDD" id="cd00371">
    <property type="entry name" value="HMA"/>
    <property type="match status" value="1"/>
</dbReference>
<keyword evidence="4" id="KW-1185">Reference proteome</keyword>
<dbReference type="InterPro" id="IPR017969">
    <property type="entry name" value="Heavy-metal-associated_CS"/>
</dbReference>
<dbReference type="GO" id="GO:0046872">
    <property type="term" value="F:metal ion binding"/>
    <property type="evidence" value="ECO:0007669"/>
    <property type="project" value="UniProtKB-KW"/>
</dbReference>
<dbReference type="SUPFAM" id="SSF55008">
    <property type="entry name" value="HMA, heavy metal-associated domain"/>
    <property type="match status" value="1"/>
</dbReference>
<protein>
    <submittedName>
        <fullName evidence="3">Copper chaperone</fullName>
    </submittedName>
</protein>
<dbReference type="Gene3D" id="3.30.70.100">
    <property type="match status" value="1"/>
</dbReference>
<proteinExistence type="predicted"/>
<feature type="domain" description="HMA" evidence="2">
    <location>
        <begin position="2"/>
        <end position="68"/>
    </location>
</feature>
<gene>
    <name evidence="3" type="ORF">D1B31_13585</name>
</gene>
<organism evidence="3 4">
    <name type="scientific">Neobacillus notoginsengisoli</name>
    <dbReference type="NCBI Taxonomy" id="1578198"/>
    <lineage>
        <taxon>Bacteria</taxon>
        <taxon>Bacillati</taxon>
        <taxon>Bacillota</taxon>
        <taxon>Bacilli</taxon>
        <taxon>Bacillales</taxon>
        <taxon>Bacillaceae</taxon>
        <taxon>Neobacillus</taxon>
    </lineage>
</organism>
<dbReference type="InterPro" id="IPR006121">
    <property type="entry name" value="HMA_dom"/>
</dbReference>
<dbReference type="AlphaFoldDB" id="A0A417YSP1"/>
<dbReference type="EMBL" id="QWEG01000008">
    <property type="protein sequence ID" value="RHW38992.1"/>
    <property type="molecule type" value="Genomic_DNA"/>
</dbReference>
<dbReference type="OrthoDB" id="2721717at2"/>
<dbReference type="PROSITE" id="PS01047">
    <property type="entry name" value="HMA_1"/>
    <property type="match status" value="1"/>
</dbReference>
<evidence type="ECO:0000259" key="2">
    <source>
        <dbReference type="PROSITE" id="PS50846"/>
    </source>
</evidence>